<dbReference type="EMBL" id="CP001899">
    <property type="protein sequence ID" value="ADC66337.1"/>
    <property type="molecule type" value="Genomic_DNA"/>
</dbReference>
<keyword evidence="1" id="KW-0808">Transferase</keyword>
<dbReference type="GO" id="GO:0004792">
    <property type="term" value="F:thiosulfate-cyanide sulfurtransferase activity"/>
    <property type="evidence" value="ECO:0007669"/>
    <property type="project" value="TreeGrafter"/>
</dbReference>
<evidence type="ECO:0000256" key="1">
    <source>
        <dbReference type="ARBA" id="ARBA00022679"/>
    </source>
</evidence>
<dbReference type="GO" id="GO:0008641">
    <property type="term" value="F:ubiquitin-like modifier activating enzyme activity"/>
    <property type="evidence" value="ECO:0007669"/>
    <property type="project" value="InterPro"/>
</dbReference>
<dbReference type="eggNOG" id="arCOG01676">
    <property type="taxonomic scope" value="Archaea"/>
</dbReference>
<proteinExistence type="predicted"/>
<dbReference type="GO" id="GO:0008146">
    <property type="term" value="F:sulfotransferase activity"/>
    <property type="evidence" value="ECO:0007669"/>
    <property type="project" value="TreeGrafter"/>
</dbReference>
<dbReference type="GO" id="GO:0005829">
    <property type="term" value="C:cytosol"/>
    <property type="evidence" value="ECO:0007669"/>
    <property type="project" value="TreeGrafter"/>
</dbReference>
<dbReference type="PANTHER" id="PTHR10953">
    <property type="entry name" value="UBIQUITIN-ACTIVATING ENZYME E1"/>
    <property type="match status" value="1"/>
</dbReference>
<evidence type="ECO:0000313" key="6">
    <source>
        <dbReference type="Proteomes" id="UP000002613"/>
    </source>
</evidence>
<dbReference type="OrthoDB" id="7915at2157"/>
<name>D3S0U6_FERPA</name>
<dbReference type="Pfam" id="PF00899">
    <property type="entry name" value="ThiF"/>
    <property type="match status" value="1"/>
</dbReference>
<evidence type="ECO:0000259" key="4">
    <source>
        <dbReference type="Pfam" id="PF00899"/>
    </source>
</evidence>
<dbReference type="AlphaFoldDB" id="D3S0U6"/>
<dbReference type="GeneID" id="8779749"/>
<dbReference type="Gene3D" id="3.40.50.720">
    <property type="entry name" value="NAD(P)-binding Rossmann-like Domain"/>
    <property type="match status" value="1"/>
</dbReference>
<dbReference type="RefSeq" id="WP_012966675.1">
    <property type="nucleotide sequence ID" value="NC_013849.1"/>
</dbReference>
<dbReference type="PANTHER" id="PTHR10953:SF102">
    <property type="entry name" value="ADENYLYLTRANSFERASE AND SULFURTRANSFERASE MOCS3"/>
    <property type="match status" value="1"/>
</dbReference>
<keyword evidence="6" id="KW-1185">Reference proteome</keyword>
<dbReference type="InterPro" id="IPR045886">
    <property type="entry name" value="ThiF/MoeB/HesA"/>
</dbReference>
<sequence length="263" mass="28559">MLTDEQIKRYARQIIMPEIGVKGQLKLLDSSVLVVGAGGLGSPAIQYLAGAGVGRIGIVDGDVVDISNLQRQTIHAGNLGMNKAESAKIFVEKLNPDVKVDVYPFNLTPENAREIIKKYDVVLDCTDNFVARFLINDACVIEEVPFVHAAVLRFEGEIMTVVPKESACYRCVFKHAPPPGTVPSCQEAGVVGATVGVLGTLQAVEAIKLLLGIGETLVNRMLHVDLLTMDFTELKLRKDPECPVCSGRVKDIIPEKYVESCQL</sequence>
<dbReference type="HOGENOM" id="CLU_013325_10_0_2"/>
<reference evidence="6" key="1">
    <citation type="submission" date="2010-02" db="EMBL/GenBank/DDBJ databases">
        <title>Complete sequence of Ferroglobus placidus DSM 10642.</title>
        <authorList>
            <consortium name="US DOE Joint Genome Institute"/>
            <person name="Lucas S."/>
            <person name="Copeland A."/>
            <person name="Lapidus A."/>
            <person name="Cheng J.-F."/>
            <person name="Bruce D."/>
            <person name="Goodwin L."/>
            <person name="Pitluck S."/>
            <person name="Saunders E."/>
            <person name="Brettin T."/>
            <person name="Detter J.C."/>
            <person name="Han C."/>
            <person name="Tapia R."/>
            <person name="Larimer F."/>
            <person name="Land M."/>
            <person name="Hauser L."/>
            <person name="Kyrpides N."/>
            <person name="Ivanova N."/>
            <person name="Holmes D."/>
            <person name="Lovley D."/>
            <person name="Kyrpides N."/>
            <person name="Anderson I.J."/>
            <person name="Woyke T."/>
        </authorList>
    </citation>
    <scope>NUCLEOTIDE SEQUENCE [LARGE SCALE GENOMIC DNA]</scope>
    <source>
        <strain evidence="6">DSM 10642 / AEDII12DO</strain>
    </source>
</reference>
<feature type="domain" description="THIF-type NAD/FAD binding fold" evidence="4">
    <location>
        <begin position="10"/>
        <end position="244"/>
    </location>
</feature>
<evidence type="ECO:0000256" key="3">
    <source>
        <dbReference type="ARBA" id="ARBA00022840"/>
    </source>
</evidence>
<gene>
    <name evidence="5" type="ordered locus">Ferp_2211</name>
</gene>
<dbReference type="PaxDb" id="589924-Ferp_2211"/>
<dbReference type="Proteomes" id="UP000002613">
    <property type="component" value="Chromosome"/>
</dbReference>
<dbReference type="KEGG" id="fpl:Ferp_2211"/>
<dbReference type="NCBIfam" id="NF004281">
    <property type="entry name" value="PRK05690.1"/>
    <property type="match status" value="1"/>
</dbReference>
<evidence type="ECO:0000313" key="5">
    <source>
        <dbReference type="EMBL" id="ADC66337.1"/>
    </source>
</evidence>
<reference evidence="5 6" key="2">
    <citation type="journal article" date="2011" name="Stand. Genomic Sci.">
        <title>Complete genome sequence of Ferroglobus placidus AEDII12DO.</title>
        <authorList>
            <person name="Anderson I."/>
            <person name="Risso C."/>
            <person name="Holmes D."/>
            <person name="Lucas S."/>
            <person name="Copeland A."/>
            <person name="Lapidus A."/>
            <person name="Cheng J.F."/>
            <person name="Bruce D."/>
            <person name="Goodwin L."/>
            <person name="Pitluck S."/>
            <person name="Saunders E."/>
            <person name="Brettin T."/>
            <person name="Detter J.C."/>
            <person name="Han C."/>
            <person name="Tapia R."/>
            <person name="Larimer F."/>
            <person name="Land M."/>
            <person name="Hauser L."/>
            <person name="Woyke T."/>
            <person name="Lovley D."/>
            <person name="Kyrpides N."/>
            <person name="Ivanova N."/>
        </authorList>
    </citation>
    <scope>NUCLEOTIDE SEQUENCE [LARGE SCALE GENOMIC DNA]</scope>
    <source>
        <strain evidence="6">DSM 10642 / AEDII12DO</strain>
    </source>
</reference>
<organism evidence="5 6">
    <name type="scientific">Ferroglobus placidus (strain DSM 10642 / AEDII12DO)</name>
    <dbReference type="NCBI Taxonomy" id="589924"/>
    <lineage>
        <taxon>Archaea</taxon>
        <taxon>Methanobacteriati</taxon>
        <taxon>Methanobacteriota</taxon>
        <taxon>Archaeoglobi</taxon>
        <taxon>Archaeoglobales</taxon>
        <taxon>Archaeoglobaceae</taxon>
        <taxon>Ferroglobus</taxon>
    </lineage>
</organism>
<dbReference type="FunFam" id="3.40.50.720:FF:000033">
    <property type="entry name" value="Adenylyltransferase and sulfurtransferase MOCS3"/>
    <property type="match status" value="1"/>
</dbReference>
<keyword evidence="3" id="KW-0067">ATP-binding</keyword>
<dbReference type="InterPro" id="IPR000594">
    <property type="entry name" value="ThiF_NAD_FAD-bd"/>
</dbReference>
<dbReference type="GO" id="GO:0016779">
    <property type="term" value="F:nucleotidyltransferase activity"/>
    <property type="evidence" value="ECO:0007669"/>
    <property type="project" value="TreeGrafter"/>
</dbReference>
<accession>D3S0U6</accession>
<protein>
    <submittedName>
        <fullName evidence="5">UBA/THIF-type NAD/FAD binding protein</fullName>
    </submittedName>
</protein>
<dbReference type="GO" id="GO:0005524">
    <property type="term" value="F:ATP binding"/>
    <property type="evidence" value="ECO:0007669"/>
    <property type="project" value="UniProtKB-KW"/>
</dbReference>
<dbReference type="CDD" id="cd00757">
    <property type="entry name" value="ThiF_MoeB_HesA_family"/>
    <property type="match status" value="1"/>
</dbReference>
<dbReference type="STRING" id="589924.Ferp_2211"/>
<dbReference type="SUPFAM" id="SSF69572">
    <property type="entry name" value="Activating enzymes of the ubiquitin-like proteins"/>
    <property type="match status" value="1"/>
</dbReference>
<evidence type="ECO:0000256" key="2">
    <source>
        <dbReference type="ARBA" id="ARBA00022741"/>
    </source>
</evidence>
<keyword evidence="2" id="KW-0547">Nucleotide-binding</keyword>
<dbReference type="InterPro" id="IPR035985">
    <property type="entry name" value="Ubiquitin-activating_enz"/>
</dbReference>